<feature type="region of interest" description="Disordered" evidence="3">
    <location>
        <begin position="1"/>
        <end position="26"/>
    </location>
</feature>
<keyword evidence="7" id="KW-1185">Reference proteome</keyword>
<dbReference type="InterPro" id="IPR055066">
    <property type="entry name" value="AASDHPPT_N"/>
</dbReference>
<feature type="domain" description="4'-phosphopantetheinyl transferase" evidence="4">
    <location>
        <begin position="138"/>
        <end position="241"/>
    </location>
</feature>
<reference evidence="6" key="2">
    <citation type="submission" date="2020-09" db="EMBL/GenBank/DDBJ databases">
        <authorList>
            <person name="Sun Q."/>
            <person name="Zhou Y."/>
        </authorList>
    </citation>
    <scope>NUCLEOTIDE SEQUENCE</scope>
    <source>
        <strain evidence="6">CGMCC 1.15493</strain>
    </source>
</reference>
<dbReference type="GO" id="GO:0005829">
    <property type="term" value="C:cytosol"/>
    <property type="evidence" value="ECO:0007669"/>
    <property type="project" value="TreeGrafter"/>
</dbReference>
<sequence>MEETLVGRQAGAPDLSHGPGPRGKTGIDRDRVSAWWLPLTAIGADDWPLLDALLIPEERERAARFHFERDRQVYVAAHALARGLLCHHTGRPAQDWRFSVGEHGKPEVICPPGLPRLRLNLSHTRGMAVAAVTVDNDVGVDVEWLERTVDADLMAERVFAAKERLVLAAVPAAAKAEIFLSFWTLKEAYVKAIGKGLSQPLAAFSFDLETLGIHFDDATADDPAQWRFERHQPGPEHLIALAVRHSEPARLEIQTGPAPLAYLRQLASI</sequence>
<accession>A0A916XXG6</accession>
<dbReference type="Pfam" id="PF01648">
    <property type="entry name" value="ACPS"/>
    <property type="match status" value="1"/>
</dbReference>
<evidence type="ECO:0000256" key="1">
    <source>
        <dbReference type="ARBA" id="ARBA00010990"/>
    </source>
</evidence>
<dbReference type="SUPFAM" id="SSF56214">
    <property type="entry name" value="4'-phosphopantetheinyl transferase"/>
    <property type="match status" value="2"/>
</dbReference>
<evidence type="ECO:0000259" key="4">
    <source>
        <dbReference type="Pfam" id="PF01648"/>
    </source>
</evidence>
<dbReference type="GO" id="GO:0008897">
    <property type="term" value="F:holo-[acyl-carrier-protein] synthase activity"/>
    <property type="evidence" value="ECO:0007669"/>
    <property type="project" value="InterPro"/>
</dbReference>
<reference evidence="6" key="1">
    <citation type="journal article" date="2014" name="Int. J. Syst. Evol. Microbiol.">
        <title>Complete genome sequence of Corynebacterium casei LMG S-19264T (=DSM 44701T), isolated from a smear-ripened cheese.</title>
        <authorList>
            <consortium name="US DOE Joint Genome Institute (JGI-PGF)"/>
            <person name="Walter F."/>
            <person name="Albersmeier A."/>
            <person name="Kalinowski J."/>
            <person name="Ruckert C."/>
        </authorList>
    </citation>
    <scope>NUCLEOTIDE SEQUENCE</scope>
    <source>
        <strain evidence="6">CGMCC 1.15493</strain>
    </source>
</reference>
<dbReference type="InterPro" id="IPR008278">
    <property type="entry name" value="4-PPantetheinyl_Trfase_dom"/>
</dbReference>
<keyword evidence="2" id="KW-0808">Transferase</keyword>
<evidence type="ECO:0000259" key="5">
    <source>
        <dbReference type="Pfam" id="PF22624"/>
    </source>
</evidence>
<dbReference type="GO" id="GO:0000287">
    <property type="term" value="F:magnesium ion binding"/>
    <property type="evidence" value="ECO:0007669"/>
    <property type="project" value="InterPro"/>
</dbReference>
<proteinExistence type="inferred from homology"/>
<evidence type="ECO:0000313" key="6">
    <source>
        <dbReference type="EMBL" id="GGD19227.1"/>
    </source>
</evidence>
<dbReference type="PANTHER" id="PTHR12215">
    <property type="entry name" value="PHOSPHOPANTETHEINE TRANSFERASE"/>
    <property type="match status" value="1"/>
</dbReference>
<dbReference type="GO" id="GO:0019878">
    <property type="term" value="P:lysine biosynthetic process via aminoadipic acid"/>
    <property type="evidence" value="ECO:0007669"/>
    <property type="project" value="TreeGrafter"/>
</dbReference>
<evidence type="ECO:0000256" key="2">
    <source>
        <dbReference type="ARBA" id="ARBA00022679"/>
    </source>
</evidence>
<evidence type="ECO:0008006" key="8">
    <source>
        <dbReference type="Google" id="ProtNLM"/>
    </source>
</evidence>
<comment type="caution">
    <text evidence="6">The sequence shown here is derived from an EMBL/GenBank/DDBJ whole genome shotgun (WGS) entry which is preliminary data.</text>
</comment>
<dbReference type="InterPro" id="IPR037143">
    <property type="entry name" value="4-PPantetheinyl_Trfase_dom_sf"/>
</dbReference>
<dbReference type="EMBL" id="BMJJ01000004">
    <property type="protein sequence ID" value="GGD19227.1"/>
    <property type="molecule type" value="Genomic_DNA"/>
</dbReference>
<dbReference type="AlphaFoldDB" id="A0A916XXG6"/>
<name>A0A916XXG6_9HYPH</name>
<evidence type="ECO:0000256" key="3">
    <source>
        <dbReference type="SAM" id="MobiDB-lite"/>
    </source>
</evidence>
<dbReference type="InterPro" id="IPR050559">
    <property type="entry name" value="P-Pant_transferase_sf"/>
</dbReference>
<organism evidence="6 7">
    <name type="scientific">Aureimonas glaciei</name>
    <dbReference type="NCBI Taxonomy" id="1776957"/>
    <lineage>
        <taxon>Bacteria</taxon>
        <taxon>Pseudomonadati</taxon>
        <taxon>Pseudomonadota</taxon>
        <taxon>Alphaproteobacteria</taxon>
        <taxon>Hyphomicrobiales</taxon>
        <taxon>Aurantimonadaceae</taxon>
        <taxon>Aureimonas</taxon>
    </lineage>
</organism>
<comment type="similarity">
    <text evidence="1">Belongs to the P-Pant transferase superfamily. Gsp/Sfp/HetI/AcpT family.</text>
</comment>
<dbReference type="Pfam" id="PF22624">
    <property type="entry name" value="AASDHPPT_N"/>
    <property type="match status" value="1"/>
</dbReference>
<dbReference type="RefSeq" id="WP_188850694.1">
    <property type="nucleotide sequence ID" value="NZ_BMJJ01000004.1"/>
</dbReference>
<protein>
    <recommendedName>
        <fullName evidence="8">4'-phosphopantetheinyl transferase</fullName>
    </recommendedName>
</protein>
<feature type="domain" description="4'-phosphopantetheinyl transferase N-terminal" evidence="5">
    <location>
        <begin position="45"/>
        <end position="131"/>
    </location>
</feature>
<evidence type="ECO:0000313" key="7">
    <source>
        <dbReference type="Proteomes" id="UP000613160"/>
    </source>
</evidence>
<gene>
    <name evidence="6" type="ORF">GCM10011335_22630</name>
</gene>
<dbReference type="PANTHER" id="PTHR12215:SF10">
    <property type="entry name" value="L-AMINOADIPATE-SEMIALDEHYDE DEHYDROGENASE-PHOSPHOPANTETHEINYL TRANSFERASE"/>
    <property type="match status" value="1"/>
</dbReference>
<dbReference type="Proteomes" id="UP000613160">
    <property type="component" value="Unassembled WGS sequence"/>
</dbReference>
<dbReference type="Gene3D" id="3.90.470.20">
    <property type="entry name" value="4'-phosphopantetheinyl transferase domain"/>
    <property type="match status" value="2"/>
</dbReference>